<reference evidence="3" key="1">
    <citation type="journal article" date="2019" name="Nat. Commun.">
        <title>Expansion of phycobilisome linker gene families in mesophilic red algae.</title>
        <authorList>
            <person name="Lee J."/>
            <person name="Kim D."/>
            <person name="Bhattacharya D."/>
            <person name="Yoon H.S."/>
        </authorList>
    </citation>
    <scope>NUCLEOTIDE SEQUENCE [LARGE SCALE GENOMIC DNA]</scope>
    <source>
        <strain evidence="3">CCMP 1328</strain>
    </source>
</reference>
<organism evidence="2 3">
    <name type="scientific">Porphyridium purpureum</name>
    <name type="common">Red alga</name>
    <name type="synonym">Porphyridium cruentum</name>
    <dbReference type="NCBI Taxonomy" id="35688"/>
    <lineage>
        <taxon>Eukaryota</taxon>
        <taxon>Rhodophyta</taxon>
        <taxon>Bangiophyceae</taxon>
        <taxon>Porphyridiales</taxon>
        <taxon>Porphyridiaceae</taxon>
        <taxon>Porphyridium</taxon>
    </lineage>
</organism>
<evidence type="ECO:0000313" key="3">
    <source>
        <dbReference type="Proteomes" id="UP000324585"/>
    </source>
</evidence>
<comment type="caution">
    <text evidence="2">The sequence shown here is derived from an EMBL/GenBank/DDBJ whole genome shotgun (WGS) entry which is preliminary data.</text>
</comment>
<evidence type="ECO:0000256" key="1">
    <source>
        <dbReference type="SAM" id="Coils"/>
    </source>
</evidence>
<feature type="coiled-coil region" evidence="1">
    <location>
        <begin position="144"/>
        <end position="174"/>
    </location>
</feature>
<keyword evidence="3" id="KW-1185">Reference proteome</keyword>
<dbReference type="Proteomes" id="UP000324585">
    <property type="component" value="Unassembled WGS sequence"/>
</dbReference>
<accession>A0A5J4Z049</accession>
<evidence type="ECO:0000313" key="2">
    <source>
        <dbReference type="EMBL" id="KAA8496354.1"/>
    </source>
</evidence>
<keyword evidence="1" id="KW-0175">Coiled coil</keyword>
<sequence>MASIVVGCEDRGLDAGSTCKLYSQEPKSFNVRKESGLPAAYLDLDLEPASFSKSHLSLKMAELSGSQPFQYACAHQRGQDVEHAQSSVGFAHWVKPGRVSSRQYSNTYGSDAFSGSLKRVFSSDCSGERSEIKDIAVSRLMLITRSREQERRDLEEAANRAEELADAEAYVEEEEGEDEEQARAFQERREYLRPVRRTVRGKPRSLLKSYFGSLMNISSVARPRVPGSDA</sequence>
<dbReference type="AlphaFoldDB" id="A0A5J4Z049"/>
<name>A0A5J4Z049_PORPP</name>
<gene>
    <name evidence="2" type="ORF">FVE85_0083</name>
</gene>
<proteinExistence type="predicted"/>
<protein>
    <submittedName>
        <fullName evidence="2">Uncharacterized protein</fullName>
    </submittedName>
</protein>
<dbReference type="EMBL" id="VRMN01000002">
    <property type="protein sequence ID" value="KAA8496354.1"/>
    <property type="molecule type" value="Genomic_DNA"/>
</dbReference>